<dbReference type="GO" id="GO:0005886">
    <property type="term" value="C:plasma membrane"/>
    <property type="evidence" value="ECO:0007669"/>
    <property type="project" value="TreeGrafter"/>
</dbReference>
<evidence type="ECO:0000256" key="6">
    <source>
        <dbReference type="RuleBase" id="RU361218"/>
    </source>
</evidence>
<name>A0AAW1D7E4_9HEMI</name>
<dbReference type="PROSITE" id="PS00421">
    <property type="entry name" value="TM4_1"/>
    <property type="match status" value="1"/>
</dbReference>
<gene>
    <name evidence="8" type="ORF">O3M35_009670</name>
</gene>
<dbReference type="EMBL" id="JAPXFL010000006">
    <property type="protein sequence ID" value="KAK9505675.1"/>
    <property type="molecule type" value="Genomic_DNA"/>
</dbReference>
<dbReference type="InterPro" id="IPR000301">
    <property type="entry name" value="Tetraspanin_animals"/>
</dbReference>
<keyword evidence="7" id="KW-0732">Signal</keyword>
<dbReference type="Pfam" id="PF00335">
    <property type="entry name" value="Tetraspanin"/>
    <property type="match status" value="1"/>
</dbReference>
<reference evidence="8 9" key="1">
    <citation type="submission" date="2022-12" db="EMBL/GenBank/DDBJ databases">
        <title>Chromosome-level genome assembly of true bugs.</title>
        <authorList>
            <person name="Ma L."/>
            <person name="Li H."/>
        </authorList>
    </citation>
    <scope>NUCLEOTIDE SEQUENCE [LARGE SCALE GENOMIC DNA]</scope>
    <source>
        <strain evidence="8">Lab_2022b</strain>
    </source>
</reference>
<dbReference type="Gene3D" id="1.10.1450.10">
    <property type="entry name" value="Tetraspanin"/>
    <property type="match status" value="1"/>
</dbReference>
<dbReference type="PRINTS" id="PR00259">
    <property type="entry name" value="TMFOUR"/>
</dbReference>
<comment type="caution">
    <text evidence="8">The sequence shown here is derived from an EMBL/GenBank/DDBJ whole genome shotgun (WGS) entry which is preliminary data.</text>
</comment>
<comment type="similarity">
    <text evidence="2 6">Belongs to the tetraspanin (TM4SF) family.</text>
</comment>
<evidence type="ECO:0000313" key="9">
    <source>
        <dbReference type="Proteomes" id="UP001461498"/>
    </source>
</evidence>
<proteinExistence type="inferred from homology"/>
<dbReference type="PIRSF" id="PIRSF002419">
    <property type="entry name" value="Tetraspanin"/>
    <property type="match status" value="1"/>
</dbReference>
<organism evidence="8 9">
    <name type="scientific">Rhynocoris fuscipes</name>
    <dbReference type="NCBI Taxonomy" id="488301"/>
    <lineage>
        <taxon>Eukaryota</taxon>
        <taxon>Metazoa</taxon>
        <taxon>Ecdysozoa</taxon>
        <taxon>Arthropoda</taxon>
        <taxon>Hexapoda</taxon>
        <taxon>Insecta</taxon>
        <taxon>Pterygota</taxon>
        <taxon>Neoptera</taxon>
        <taxon>Paraneoptera</taxon>
        <taxon>Hemiptera</taxon>
        <taxon>Heteroptera</taxon>
        <taxon>Panheteroptera</taxon>
        <taxon>Cimicomorpha</taxon>
        <taxon>Reduviidae</taxon>
        <taxon>Harpactorinae</taxon>
        <taxon>Harpactorini</taxon>
        <taxon>Rhynocoris</taxon>
    </lineage>
</organism>
<protein>
    <recommendedName>
        <fullName evidence="6">Tetraspanin</fullName>
    </recommendedName>
</protein>
<comment type="subcellular location">
    <subcellularLocation>
        <location evidence="1 6">Membrane</location>
        <topology evidence="1 6">Multi-pass membrane protein</topology>
    </subcellularLocation>
</comment>
<keyword evidence="3 6" id="KW-0812">Transmembrane</keyword>
<feature type="transmembrane region" description="Helical" evidence="6">
    <location>
        <begin position="163"/>
        <end position="183"/>
    </location>
</feature>
<feature type="transmembrane region" description="Helical" evidence="6">
    <location>
        <begin position="29"/>
        <end position="51"/>
    </location>
</feature>
<feature type="signal peptide" evidence="7">
    <location>
        <begin position="1"/>
        <end position="19"/>
    </location>
</feature>
<dbReference type="Proteomes" id="UP001461498">
    <property type="component" value="Unassembled WGS sequence"/>
</dbReference>
<evidence type="ECO:0000256" key="5">
    <source>
        <dbReference type="ARBA" id="ARBA00023136"/>
    </source>
</evidence>
<keyword evidence="5 6" id="KW-0472">Membrane</keyword>
<dbReference type="SUPFAM" id="SSF48652">
    <property type="entry name" value="Tetraspanin"/>
    <property type="match status" value="1"/>
</dbReference>
<accession>A0AAW1D7E4</accession>
<evidence type="ECO:0000256" key="7">
    <source>
        <dbReference type="SAM" id="SignalP"/>
    </source>
</evidence>
<dbReference type="AlphaFoldDB" id="A0AAW1D7E4"/>
<evidence type="ECO:0000256" key="3">
    <source>
        <dbReference type="ARBA" id="ARBA00022692"/>
    </source>
</evidence>
<evidence type="ECO:0000256" key="4">
    <source>
        <dbReference type="ARBA" id="ARBA00022989"/>
    </source>
</evidence>
<keyword evidence="9" id="KW-1185">Reference proteome</keyword>
<evidence type="ECO:0000313" key="8">
    <source>
        <dbReference type="EMBL" id="KAK9505675.1"/>
    </source>
</evidence>
<sequence>MMATGGFIFLLSLLGYCGALRESKCLLGFYGLLLVIILLLEITAVGMAYVYKDKVESEMKSFLKDSIDKYYVADKGKENGPTLLWNYMMAEMSCCGVDNYTDFYASDSFKETGYKVPPACCKMTSNTTLLDRDCPKSPKMENSYMYTGCYKTFMERVSDHMNIVIYVVISVVIIELLSTFLAFCLCKSIEPYYDDK</sequence>
<comment type="caution">
    <text evidence="6">Lacks conserved residue(s) required for the propagation of feature annotation.</text>
</comment>
<feature type="chain" id="PRO_5043463575" description="Tetraspanin" evidence="7">
    <location>
        <begin position="20"/>
        <end position="196"/>
    </location>
</feature>
<dbReference type="InterPro" id="IPR008952">
    <property type="entry name" value="Tetraspanin_EC2_sf"/>
</dbReference>
<evidence type="ECO:0000256" key="1">
    <source>
        <dbReference type="ARBA" id="ARBA00004141"/>
    </source>
</evidence>
<dbReference type="InterPro" id="IPR018503">
    <property type="entry name" value="Tetraspanin_CS"/>
</dbReference>
<keyword evidence="4 6" id="KW-1133">Transmembrane helix</keyword>
<evidence type="ECO:0000256" key="2">
    <source>
        <dbReference type="ARBA" id="ARBA00006840"/>
    </source>
</evidence>
<dbReference type="CDD" id="cd03156">
    <property type="entry name" value="uroplakin_I_like_LEL"/>
    <property type="match status" value="1"/>
</dbReference>
<dbReference type="InterPro" id="IPR018499">
    <property type="entry name" value="Tetraspanin/Peripherin"/>
</dbReference>
<dbReference type="PANTHER" id="PTHR19282:SF552">
    <property type="entry name" value="TETRASPANIN"/>
    <property type="match status" value="1"/>
</dbReference>
<dbReference type="PANTHER" id="PTHR19282">
    <property type="entry name" value="TETRASPANIN"/>
    <property type="match status" value="1"/>
</dbReference>